<proteinExistence type="predicted"/>
<reference evidence="1 2" key="1">
    <citation type="submission" date="2022-10" db="EMBL/GenBank/DDBJ databases">
        <title>The complete genomes of actinobacterial strains from the NBC collection.</title>
        <authorList>
            <person name="Joergensen T.S."/>
            <person name="Alvarez Arevalo M."/>
            <person name="Sterndorff E.B."/>
            <person name="Faurdal D."/>
            <person name="Vuksanovic O."/>
            <person name="Mourched A.-S."/>
            <person name="Charusanti P."/>
            <person name="Shaw S."/>
            <person name="Blin K."/>
            <person name="Weber T."/>
        </authorList>
    </citation>
    <scope>NUCLEOTIDE SEQUENCE [LARGE SCALE GENOMIC DNA]</scope>
    <source>
        <strain evidence="1 2">NBC 01769</strain>
    </source>
</reference>
<evidence type="ECO:0000313" key="2">
    <source>
        <dbReference type="Proteomes" id="UP001330827"/>
    </source>
</evidence>
<protein>
    <submittedName>
        <fullName evidence="1">SIR2 family protein</fullName>
    </submittedName>
</protein>
<evidence type="ECO:0000313" key="1">
    <source>
        <dbReference type="EMBL" id="WSC13840.1"/>
    </source>
</evidence>
<gene>
    <name evidence="1" type="ORF">OIE64_13965</name>
</gene>
<accession>A0ABZ1G1S9</accession>
<dbReference type="EMBL" id="CP109114">
    <property type="protein sequence ID" value="WSC13840.1"/>
    <property type="molecule type" value="Genomic_DNA"/>
</dbReference>
<sequence>MRSGSWTIPLGYKRFAEFFAGLNGKVRGPIITTNFDPLIEIALREAGIPSGPLAVPTNAAPTPGQILEFTDHPVLHIHGYWTGKAASNVPARITASRPQLDDVLRELLRNSVVLVLGYSGCSTGS</sequence>
<organism evidence="1 2">
    <name type="scientific">Streptomyces brevispora</name>
    <dbReference type="NCBI Taxonomy" id="887462"/>
    <lineage>
        <taxon>Bacteria</taxon>
        <taxon>Bacillati</taxon>
        <taxon>Actinomycetota</taxon>
        <taxon>Actinomycetes</taxon>
        <taxon>Kitasatosporales</taxon>
        <taxon>Streptomycetaceae</taxon>
        <taxon>Streptomyces</taxon>
    </lineage>
</organism>
<dbReference type="Pfam" id="PF13289">
    <property type="entry name" value="SIR2_2"/>
    <property type="match status" value="1"/>
</dbReference>
<keyword evidence="2" id="KW-1185">Reference proteome</keyword>
<name>A0ABZ1G1S9_9ACTN</name>
<dbReference type="Proteomes" id="UP001330827">
    <property type="component" value="Chromosome"/>
</dbReference>
<dbReference type="RefSeq" id="WP_326592136.1">
    <property type="nucleotide sequence ID" value="NZ_CP109114.1"/>
</dbReference>